<reference evidence="2 3" key="1">
    <citation type="submission" date="2019-09" db="EMBL/GenBank/DDBJ databases">
        <title>Bird 10,000 Genomes (B10K) Project - Family phase.</title>
        <authorList>
            <person name="Zhang G."/>
        </authorList>
    </citation>
    <scope>NUCLEOTIDE SEQUENCE [LARGE SCALE GENOMIC DNA]</scope>
    <source>
        <strain evidence="2">B10K-DU-002-79</strain>
    </source>
</reference>
<evidence type="ECO:0000313" key="3">
    <source>
        <dbReference type="Proteomes" id="UP000560066"/>
    </source>
</evidence>
<dbReference type="InterPro" id="IPR057926">
    <property type="entry name" value="QRICH1_dom"/>
</dbReference>
<feature type="non-terminal residue" evidence="2">
    <location>
        <position position="1"/>
    </location>
</feature>
<name>A0A7L2S2Z3_9PASS</name>
<evidence type="ECO:0000259" key="1">
    <source>
        <dbReference type="Pfam" id="PF25561"/>
    </source>
</evidence>
<feature type="domain" description="QRICH1-like" evidence="1">
    <location>
        <begin position="142"/>
        <end position="224"/>
    </location>
</feature>
<evidence type="ECO:0000313" key="2">
    <source>
        <dbReference type="EMBL" id="NXS14945.1"/>
    </source>
</evidence>
<dbReference type="AlphaFoldDB" id="A0A7L2S2Z3"/>
<feature type="non-terminal residue" evidence="2">
    <location>
        <position position="224"/>
    </location>
</feature>
<dbReference type="InterPro" id="IPR051284">
    <property type="entry name" value="ZnF_MYMT-QRICH1"/>
</dbReference>
<dbReference type="PANTHER" id="PTHR45736:SF3">
    <property type="entry name" value="ZINC FINGER MYM-TYPE PROTEIN 3"/>
    <property type="match status" value="1"/>
</dbReference>
<dbReference type="EMBL" id="VYZS01352455">
    <property type="protein sequence ID" value="NXS14945.1"/>
    <property type="molecule type" value="Genomic_DNA"/>
</dbReference>
<sequence>VPVPMFLPTTLESTEKIVETIEELKVKIPSNPLEADILAMAEMIAEAEELDKASSDLCGMFCHGLHSQLMGHVGLAASRRVPAEWAQARWESAALRGGQNSSSVPGRCPVSQYTFLQGQKRLVLSESCSRDSMSSQPSCTVLNYSYGVNAWKSWVQAKYAGGETSKGEELRFGPKPMRIKEDILACSAAELNYGLAQFVKEITRPNGERYEPDSIYYLCLGIQQ</sequence>
<dbReference type="OrthoDB" id="10025028at2759"/>
<accession>A0A7L2S2Z3</accession>
<dbReference type="Pfam" id="PF25561">
    <property type="entry name" value="QRICH1"/>
    <property type="match status" value="1"/>
</dbReference>
<protein>
    <submittedName>
        <fullName evidence="2">ZMYM3 protein</fullName>
    </submittedName>
</protein>
<gene>
    <name evidence="2" type="primary">Zmym3</name>
    <name evidence="2" type="ORF">NEOCOR_R03806</name>
</gene>
<dbReference type="PANTHER" id="PTHR45736">
    <property type="entry name" value="ZINC FINGER MYM-TYPE PROTEIN"/>
    <property type="match status" value="1"/>
</dbReference>
<keyword evidence="3" id="KW-1185">Reference proteome</keyword>
<comment type="caution">
    <text evidence="2">The sequence shown here is derived from an EMBL/GenBank/DDBJ whole genome shotgun (WGS) entry which is preliminary data.</text>
</comment>
<organism evidence="2 3">
    <name type="scientific">Neodrepanis coruscans</name>
    <name type="common">wattled asity</name>
    <dbReference type="NCBI Taxonomy" id="254563"/>
    <lineage>
        <taxon>Eukaryota</taxon>
        <taxon>Metazoa</taxon>
        <taxon>Chordata</taxon>
        <taxon>Craniata</taxon>
        <taxon>Vertebrata</taxon>
        <taxon>Euteleostomi</taxon>
        <taxon>Archelosauria</taxon>
        <taxon>Archosauria</taxon>
        <taxon>Dinosauria</taxon>
        <taxon>Saurischia</taxon>
        <taxon>Theropoda</taxon>
        <taxon>Coelurosauria</taxon>
        <taxon>Aves</taxon>
        <taxon>Neognathae</taxon>
        <taxon>Neoaves</taxon>
        <taxon>Telluraves</taxon>
        <taxon>Australaves</taxon>
        <taxon>Passeriformes</taxon>
        <taxon>Philepittidae</taxon>
        <taxon>Neodrepanis</taxon>
    </lineage>
</organism>
<dbReference type="Proteomes" id="UP000560066">
    <property type="component" value="Unassembled WGS sequence"/>
</dbReference>
<proteinExistence type="predicted"/>